<protein>
    <submittedName>
        <fullName evidence="2">Uncharacterized protein</fullName>
    </submittedName>
</protein>
<evidence type="ECO:0000313" key="1">
    <source>
        <dbReference type="EMBL" id="CAF1077878.1"/>
    </source>
</evidence>
<dbReference type="AlphaFoldDB" id="A0A8S2K9V1"/>
<gene>
    <name evidence="1" type="ORF">OVA965_LOCUS18216</name>
    <name evidence="2" type="ORF">TMI583_LOCUS18228</name>
</gene>
<dbReference type="Proteomes" id="UP000682733">
    <property type="component" value="Unassembled WGS sequence"/>
</dbReference>
<dbReference type="EMBL" id="CAJNOK010008981">
    <property type="protein sequence ID" value="CAF1077878.1"/>
    <property type="molecule type" value="Genomic_DNA"/>
</dbReference>
<dbReference type="EMBL" id="CAJOBA010008997">
    <property type="protein sequence ID" value="CAF3841378.1"/>
    <property type="molecule type" value="Genomic_DNA"/>
</dbReference>
<reference evidence="2" key="1">
    <citation type="submission" date="2021-02" db="EMBL/GenBank/DDBJ databases">
        <authorList>
            <person name="Nowell W R."/>
        </authorList>
    </citation>
    <scope>NUCLEOTIDE SEQUENCE</scope>
</reference>
<proteinExistence type="predicted"/>
<dbReference type="Proteomes" id="UP000677228">
    <property type="component" value="Unassembled WGS sequence"/>
</dbReference>
<organism evidence="2 3">
    <name type="scientific">Didymodactylos carnosus</name>
    <dbReference type="NCBI Taxonomy" id="1234261"/>
    <lineage>
        <taxon>Eukaryota</taxon>
        <taxon>Metazoa</taxon>
        <taxon>Spiralia</taxon>
        <taxon>Gnathifera</taxon>
        <taxon>Rotifera</taxon>
        <taxon>Eurotatoria</taxon>
        <taxon>Bdelloidea</taxon>
        <taxon>Philodinida</taxon>
        <taxon>Philodinidae</taxon>
        <taxon>Didymodactylos</taxon>
    </lineage>
</organism>
<accession>A0A8S2K9V1</accession>
<comment type="caution">
    <text evidence="2">The sequence shown here is derived from an EMBL/GenBank/DDBJ whole genome shotgun (WGS) entry which is preliminary data.</text>
</comment>
<evidence type="ECO:0000313" key="3">
    <source>
        <dbReference type="Proteomes" id="UP000682733"/>
    </source>
</evidence>
<evidence type="ECO:0000313" key="2">
    <source>
        <dbReference type="EMBL" id="CAF3841378.1"/>
    </source>
</evidence>
<sequence length="98" mass="10961">MFQEDYSSVTTESEANVGQTTEIYLSLYVTYQKLGAAFYDTASAILYYIGDIEETNRFDITQQILADVQPSVVICSAKCGEDYFNALQEHMNTTSQTG</sequence>
<name>A0A8S2K9V1_9BILA</name>